<evidence type="ECO:0000256" key="1">
    <source>
        <dbReference type="SAM" id="MobiDB-lite"/>
    </source>
</evidence>
<dbReference type="RefSeq" id="XP_004355676.1">
    <property type="nucleotide sequence ID" value="XM_004355623.1"/>
</dbReference>
<dbReference type="AlphaFoldDB" id="F4Q5D3"/>
<feature type="compositionally biased region" description="Acidic residues" evidence="1">
    <location>
        <begin position="275"/>
        <end position="323"/>
    </location>
</feature>
<gene>
    <name evidence="2" type="ORF">DFA_08179</name>
</gene>
<evidence type="ECO:0000313" key="2">
    <source>
        <dbReference type="EMBL" id="EGG17192.1"/>
    </source>
</evidence>
<dbReference type="EMBL" id="GL883021">
    <property type="protein sequence ID" value="EGG17192.1"/>
    <property type="molecule type" value="Genomic_DNA"/>
</dbReference>
<dbReference type="GeneID" id="14869134"/>
<name>F4Q5D3_CACFS</name>
<protein>
    <submittedName>
        <fullName evidence="2">Uncharacterized protein</fullName>
    </submittedName>
</protein>
<sequence length="323" mass="38287">MELKDIQSVVVWRLIFQHLFNRSPKSLAHFSSTNKTIREKINATYNWKELALKNVPQSNNIAKILGINVDEEPEHSLKWASMYQYYRFIYDATKFGHIAHMNTQYLESVANEDIAYFLPFPEVIRLNYVWWYDVGELIKDIPVNNYKVYWMLNCNFTDTYQFEVDIQGEESEGPLIVDRKVEPTTVYVREWSYTRGPDARPNPNQHQLGSTFSMFCKMHQRDSSYTKRGLFIAYILLVPDDDLLNMPKRLFVPTQPKPTKRATDEDRYRKLANGEDFDDDDYNSEDNNDDDDDDEDYQDDSEDCEDDSDNYDSWEEDDEEYSD</sequence>
<organism evidence="2 3">
    <name type="scientific">Cavenderia fasciculata</name>
    <name type="common">Slime mold</name>
    <name type="synonym">Dictyostelium fasciculatum</name>
    <dbReference type="NCBI Taxonomy" id="261658"/>
    <lineage>
        <taxon>Eukaryota</taxon>
        <taxon>Amoebozoa</taxon>
        <taxon>Evosea</taxon>
        <taxon>Eumycetozoa</taxon>
        <taxon>Dictyostelia</taxon>
        <taxon>Acytosteliales</taxon>
        <taxon>Cavenderiaceae</taxon>
        <taxon>Cavenderia</taxon>
    </lineage>
</organism>
<keyword evidence="3" id="KW-1185">Reference proteome</keyword>
<feature type="compositionally biased region" description="Basic and acidic residues" evidence="1">
    <location>
        <begin position="261"/>
        <end position="273"/>
    </location>
</feature>
<accession>F4Q5D3</accession>
<dbReference type="KEGG" id="dfa:DFA_08179"/>
<dbReference type="Proteomes" id="UP000007797">
    <property type="component" value="Unassembled WGS sequence"/>
</dbReference>
<evidence type="ECO:0000313" key="3">
    <source>
        <dbReference type="Proteomes" id="UP000007797"/>
    </source>
</evidence>
<proteinExistence type="predicted"/>
<reference evidence="3" key="1">
    <citation type="journal article" date="2011" name="Genome Res.">
        <title>Phylogeny-wide analysis of social amoeba genomes highlights ancient origins for complex intercellular communication.</title>
        <authorList>
            <person name="Heidel A.J."/>
            <person name="Lawal H.M."/>
            <person name="Felder M."/>
            <person name="Schilde C."/>
            <person name="Helps N.R."/>
            <person name="Tunggal B."/>
            <person name="Rivero F."/>
            <person name="John U."/>
            <person name="Schleicher M."/>
            <person name="Eichinger L."/>
            <person name="Platzer M."/>
            <person name="Noegel A.A."/>
            <person name="Schaap P."/>
            <person name="Gloeckner G."/>
        </authorList>
    </citation>
    <scope>NUCLEOTIDE SEQUENCE [LARGE SCALE GENOMIC DNA]</scope>
    <source>
        <strain evidence="3">SH3</strain>
    </source>
</reference>
<feature type="region of interest" description="Disordered" evidence="1">
    <location>
        <begin position="249"/>
        <end position="323"/>
    </location>
</feature>
<dbReference type="OrthoDB" id="9970274at2759"/>